<dbReference type="Proteomes" id="UP000265703">
    <property type="component" value="Unassembled WGS sequence"/>
</dbReference>
<protein>
    <recommendedName>
        <fullName evidence="3">Peptidase S1 domain-containing protein</fullName>
    </recommendedName>
</protein>
<proteinExistence type="predicted"/>
<dbReference type="InterPro" id="IPR043504">
    <property type="entry name" value="Peptidase_S1_PA_chymotrypsin"/>
</dbReference>
<dbReference type="AlphaFoldDB" id="A0A397TDB5"/>
<reference evidence="1 2" key="1">
    <citation type="submission" date="2018-06" db="EMBL/GenBank/DDBJ databases">
        <title>Comparative genomics reveals the genomic features of Rhizophagus irregularis, R. cerebriforme, R. diaphanum and Gigaspora rosea, and their symbiotic lifestyle signature.</title>
        <authorList>
            <person name="Morin E."/>
            <person name="San Clemente H."/>
            <person name="Chen E.C.H."/>
            <person name="De La Providencia I."/>
            <person name="Hainaut M."/>
            <person name="Kuo A."/>
            <person name="Kohler A."/>
            <person name="Murat C."/>
            <person name="Tang N."/>
            <person name="Roy S."/>
            <person name="Loubradou J."/>
            <person name="Henrissat B."/>
            <person name="Grigoriev I.V."/>
            <person name="Corradi N."/>
            <person name="Roux C."/>
            <person name="Martin F.M."/>
        </authorList>
    </citation>
    <scope>NUCLEOTIDE SEQUENCE [LARGE SCALE GENOMIC DNA]</scope>
    <source>
        <strain evidence="1 2">DAOM 227022</strain>
    </source>
</reference>
<organism evidence="1 2">
    <name type="scientific">Glomus cerebriforme</name>
    <dbReference type="NCBI Taxonomy" id="658196"/>
    <lineage>
        <taxon>Eukaryota</taxon>
        <taxon>Fungi</taxon>
        <taxon>Fungi incertae sedis</taxon>
        <taxon>Mucoromycota</taxon>
        <taxon>Glomeromycotina</taxon>
        <taxon>Glomeromycetes</taxon>
        <taxon>Glomerales</taxon>
        <taxon>Glomeraceae</taxon>
        <taxon>Glomus</taxon>
    </lineage>
</organism>
<dbReference type="EMBL" id="QKYT01000115">
    <property type="protein sequence ID" value="RIA92904.1"/>
    <property type="molecule type" value="Genomic_DNA"/>
</dbReference>
<evidence type="ECO:0000313" key="2">
    <source>
        <dbReference type="Proteomes" id="UP000265703"/>
    </source>
</evidence>
<comment type="caution">
    <text evidence="1">The sequence shown here is derived from an EMBL/GenBank/DDBJ whole genome shotgun (WGS) entry which is preliminary data.</text>
</comment>
<accession>A0A397TDB5</accession>
<dbReference type="OrthoDB" id="10037376at2759"/>
<keyword evidence="2" id="KW-1185">Reference proteome</keyword>
<evidence type="ECO:0008006" key="3">
    <source>
        <dbReference type="Google" id="ProtNLM"/>
    </source>
</evidence>
<dbReference type="Gene3D" id="2.40.10.10">
    <property type="entry name" value="Trypsin-like serine proteases"/>
    <property type="match status" value="1"/>
</dbReference>
<sequence length="118" mass="12979">MKNAKPLMTKNTGFCNKKRKEANTVRNTSHATDVPVLKYNSTISAIDDLTSYPTGLLFMNDPNTGQLLGCTASVINTLNGNVGITAAHCLFNSQNQSFSNIMFSNHGQDIYQHMNHID</sequence>
<evidence type="ECO:0000313" key="1">
    <source>
        <dbReference type="EMBL" id="RIA92904.1"/>
    </source>
</evidence>
<name>A0A397TDB5_9GLOM</name>
<gene>
    <name evidence="1" type="ORF">C1645_820101</name>
</gene>